<keyword evidence="1" id="KW-1133">Transmembrane helix</keyword>
<dbReference type="RefSeq" id="WP_228399520.1">
    <property type="nucleotide sequence ID" value="NZ_JADRCP010000018.1"/>
</dbReference>
<evidence type="ECO:0000313" key="4">
    <source>
        <dbReference type="Proteomes" id="UP000807542"/>
    </source>
</evidence>
<evidence type="ECO:0000313" key="5">
    <source>
        <dbReference type="Proteomes" id="UP001296969"/>
    </source>
</evidence>
<dbReference type="EMBL" id="JADRCP010000018">
    <property type="protein sequence ID" value="MBK5178491.1"/>
    <property type="molecule type" value="Genomic_DNA"/>
</dbReference>
<protein>
    <submittedName>
        <fullName evidence="3">Uncharacterized protein</fullName>
    </submittedName>
</protein>
<name>A0A9D7G0G7_9GAMM</name>
<evidence type="ECO:0000256" key="1">
    <source>
        <dbReference type="SAM" id="Phobius"/>
    </source>
</evidence>
<dbReference type="Proteomes" id="UP000807542">
    <property type="component" value="Unassembled WGS sequence"/>
</dbReference>
<dbReference type="AlphaFoldDB" id="A0A9D7G0G7"/>
<organism evidence="3 4">
    <name type="scientific">Limnobaculum xujianqingii</name>
    <dbReference type="NCBI Taxonomy" id="2738837"/>
    <lineage>
        <taxon>Bacteria</taxon>
        <taxon>Pseudomonadati</taxon>
        <taxon>Pseudomonadota</taxon>
        <taxon>Gammaproteobacteria</taxon>
        <taxon>Enterobacterales</taxon>
        <taxon>Budviciaceae</taxon>
        <taxon>Limnobaculum</taxon>
    </lineage>
</organism>
<dbReference type="Proteomes" id="UP001296969">
    <property type="component" value="Unassembled WGS sequence"/>
</dbReference>
<comment type="caution">
    <text evidence="3">The sequence shown here is derived from an EMBL/GenBank/DDBJ whole genome shotgun (WGS) entry which is preliminary data.</text>
</comment>
<evidence type="ECO:0000313" key="2">
    <source>
        <dbReference type="EMBL" id="MBK5075181.1"/>
    </source>
</evidence>
<feature type="transmembrane region" description="Helical" evidence="1">
    <location>
        <begin position="34"/>
        <end position="55"/>
    </location>
</feature>
<evidence type="ECO:0000313" key="3">
    <source>
        <dbReference type="EMBL" id="MBK5178491.1"/>
    </source>
</evidence>
<sequence>MRIVPNGRQIDAHLLGDSKQFDNTKSGFSEALKWASDVIGALLLTFFLIIALSAAERF</sequence>
<keyword evidence="1" id="KW-0812">Transmembrane</keyword>
<reference evidence="3 5" key="1">
    <citation type="submission" date="2020-11" db="EMBL/GenBank/DDBJ databases">
        <title>Insectihabitans protaetiae gen. nov. sp. nov. and Insectihabitans allomyrinae sp. nov., isolated from larvae of Protaetia brevitarsis seulensis and Allomyrina dichotoma, respectively.</title>
        <authorList>
            <person name="Lee S.D."/>
            <person name="Byeon Y.-S."/>
            <person name="Kim S.-M."/>
            <person name="Yang H.L."/>
            <person name="Kim I.S."/>
        </authorList>
    </citation>
    <scope>NUCLEOTIDE SEQUENCE</scope>
    <source>
        <strain evidence="3">CWB-B4</strain>
        <strain evidence="2 5">CWB-B43</strain>
    </source>
</reference>
<keyword evidence="5" id="KW-1185">Reference proteome</keyword>
<accession>A0A9D7G0G7</accession>
<gene>
    <name evidence="3" type="ORF">I2492_19470</name>
    <name evidence="2" type="ORF">I2493_19465</name>
</gene>
<dbReference type="EMBL" id="JADRCQ010000018">
    <property type="protein sequence ID" value="MBK5075181.1"/>
    <property type="molecule type" value="Genomic_DNA"/>
</dbReference>
<keyword evidence="1" id="KW-0472">Membrane</keyword>
<proteinExistence type="predicted"/>